<evidence type="ECO:0000313" key="1">
    <source>
        <dbReference type="EMBL" id="QOS10672.1"/>
    </source>
</evidence>
<dbReference type="GO" id="GO:0030638">
    <property type="term" value="P:polyketide metabolic process"/>
    <property type="evidence" value="ECO:0007669"/>
    <property type="project" value="InterPro"/>
</dbReference>
<dbReference type="Gene3D" id="3.10.450.50">
    <property type="match status" value="1"/>
</dbReference>
<dbReference type="InterPro" id="IPR032710">
    <property type="entry name" value="NTF2-like_dom_sf"/>
</dbReference>
<gene>
    <name evidence="1" type="ORF">HfgLR_02595</name>
</gene>
<dbReference type="AlphaFoldDB" id="A0A871BCD0"/>
<dbReference type="EMBL" id="CP063205">
    <property type="protein sequence ID" value="QOS10672.1"/>
    <property type="molecule type" value="Genomic_DNA"/>
</dbReference>
<dbReference type="PANTHER" id="PTHR38436">
    <property type="entry name" value="POLYKETIDE CYCLASE SNOAL-LIKE DOMAIN"/>
    <property type="match status" value="1"/>
</dbReference>
<sequence>MADADTRKMETIDAGPMLPGGSATEFADAYVELWNTRNYAAIPRLVSESFVMYDPAAPAERIPGPKREVHGRDGLRQFVEGVTTGYPDFEITVLELLAGDGVVMYEARLTGTHDGPLDGLPPTGRTIDIRVVSVLRLDGDYIGEHRAYFDMREVAEQLGLTFPTVIRQAPRLVAGKLRGGL</sequence>
<dbReference type="Proteomes" id="UP000663064">
    <property type="component" value="Chromosome"/>
</dbReference>
<dbReference type="PANTHER" id="PTHR38436:SF1">
    <property type="entry name" value="ESTER CYCLASE"/>
    <property type="match status" value="1"/>
</dbReference>
<protein>
    <submittedName>
        <fullName evidence="1">DUF1486 family protein</fullName>
    </submittedName>
</protein>
<evidence type="ECO:0000313" key="2">
    <source>
        <dbReference type="Proteomes" id="UP000663064"/>
    </source>
</evidence>
<dbReference type="Pfam" id="PF07366">
    <property type="entry name" value="SnoaL"/>
    <property type="match status" value="1"/>
</dbReference>
<dbReference type="InterPro" id="IPR009959">
    <property type="entry name" value="Cyclase_SnoaL-like"/>
</dbReference>
<proteinExistence type="predicted"/>
<reference evidence="1" key="1">
    <citation type="journal article" date="2021" name="Front. Microbiol.">
        <title>Cellular and Genomic Properties of Haloferax gibbonsii LR2-5, the Host of Euryarchaeal Virus HFTV1.</title>
        <authorList>
            <person name="Tittes C."/>
            <person name="Schwarzer S."/>
            <person name="Pfeiffer F."/>
            <person name="Dyall-Smith M."/>
            <person name="Rodriguez-Franco M."/>
            <person name="Oksanen H.M."/>
            <person name="Quax T.E.F."/>
        </authorList>
    </citation>
    <scope>NUCLEOTIDE SEQUENCE</scope>
    <source>
        <strain evidence="1">LR2-5</strain>
    </source>
</reference>
<organism evidence="1 2">
    <name type="scientific">Haloferax gibbonsii</name>
    <dbReference type="NCBI Taxonomy" id="35746"/>
    <lineage>
        <taxon>Archaea</taxon>
        <taxon>Methanobacteriati</taxon>
        <taxon>Methanobacteriota</taxon>
        <taxon>Stenosarchaea group</taxon>
        <taxon>Halobacteria</taxon>
        <taxon>Halobacteriales</taxon>
        <taxon>Haloferacaceae</taxon>
        <taxon>Haloferax</taxon>
    </lineage>
</organism>
<dbReference type="SUPFAM" id="SSF54427">
    <property type="entry name" value="NTF2-like"/>
    <property type="match status" value="1"/>
</dbReference>
<name>A0A871BCD0_HALGI</name>
<dbReference type="GeneID" id="59458187"/>
<accession>A0A871BCD0</accession>
<dbReference type="RefSeq" id="WP_231608295.1">
    <property type="nucleotide sequence ID" value="NZ_CP011947.1"/>
</dbReference>